<dbReference type="SUPFAM" id="SSF75217">
    <property type="entry name" value="alpha/beta knot"/>
    <property type="match status" value="1"/>
</dbReference>
<dbReference type="InterPro" id="IPR053888">
    <property type="entry name" value="MRM3-like_sub_bind"/>
</dbReference>
<dbReference type="Gene3D" id="3.40.1280.10">
    <property type="match status" value="1"/>
</dbReference>
<dbReference type="GO" id="GO:0006396">
    <property type="term" value="P:RNA processing"/>
    <property type="evidence" value="ECO:0007669"/>
    <property type="project" value="InterPro"/>
</dbReference>
<dbReference type="AlphaFoldDB" id="A0A554S6S2"/>
<dbReference type="InterPro" id="IPR029028">
    <property type="entry name" value="Alpha/beta_knot_MTases"/>
</dbReference>
<keyword evidence="7" id="KW-1185">Reference proteome</keyword>
<dbReference type="InterPro" id="IPR051259">
    <property type="entry name" value="rRNA_Methyltransferase"/>
</dbReference>
<evidence type="ECO:0000259" key="5">
    <source>
        <dbReference type="SMART" id="SM00967"/>
    </source>
</evidence>
<dbReference type="GO" id="GO:0008173">
    <property type="term" value="F:RNA methyltransferase activity"/>
    <property type="evidence" value="ECO:0007669"/>
    <property type="project" value="InterPro"/>
</dbReference>
<dbReference type="SUPFAM" id="SSF55315">
    <property type="entry name" value="L30e-like"/>
    <property type="match status" value="1"/>
</dbReference>
<dbReference type="GO" id="GO:0003723">
    <property type="term" value="F:RNA binding"/>
    <property type="evidence" value="ECO:0007669"/>
    <property type="project" value="InterPro"/>
</dbReference>
<reference evidence="6 7" key="1">
    <citation type="submission" date="2019-07" db="EMBL/GenBank/DDBJ databases">
        <authorList>
            <person name="Zhao L.H."/>
        </authorList>
    </citation>
    <scope>NUCLEOTIDE SEQUENCE [LARGE SCALE GENOMIC DNA]</scope>
    <source>
        <strain evidence="6 7">Co35</strain>
    </source>
</reference>
<dbReference type="Gene3D" id="3.30.1330.30">
    <property type="match status" value="1"/>
</dbReference>
<dbReference type="EMBL" id="VLNT01000011">
    <property type="protein sequence ID" value="TSD62054.1"/>
    <property type="molecule type" value="Genomic_DNA"/>
</dbReference>
<proteinExistence type="inferred from homology"/>
<dbReference type="InterPro" id="IPR013123">
    <property type="entry name" value="SpoU_subst-bd"/>
</dbReference>
<evidence type="ECO:0000256" key="1">
    <source>
        <dbReference type="ARBA" id="ARBA00007228"/>
    </source>
</evidence>
<comment type="caution">
    <text evidence="6">The sequence shown here is derived from an EMBL/GenBank/DDBJ whole genome shotgun (WGS) entry which is preliminary data.</text>
</comment>
<dbReference type="SMART" id="SM00967">
    <property type="entry name" value="SpoU_sub_bind"/>
    <property type="match status" value="1"/>
</dbReference>
<comment type="similarity">
    <text evidence="1">Belongs to the class IV-like SAM-binding methyltransferase superfamily. RNA methyltransferase TrmH family.</text>
</comment>
<sequence>MSTRPRPIPRPEPDPTTHVASSPGVLSVRSARVKHARRLATRSFRVKTGEFLAEGPQAVREALTLAGTVIEVFATAEASRRHKAWQADGLTWHVVDDDVLVEIADSVQPQGIVARCRDLTRTIASIEAIAWRLVIVCFEIRDPGNLGAVIRVADAAGADAVLVIGDSVDPLNPKVVRSTAGSLFHLPIVVERDADRALTLIGRRDVQLLAADGGGEAQLFDDAVDLARPTAWLMGNEAHGLPMAVRERCDQVVGVPIYGRAESLNLATAAAVCAYASAHALRG</sequence>
<keyword evidence="3 6" id="KW-0808">Transferase</keyword>
<dbReference type="CDD" id="cd18095">
    <property type="entry name" value="SpoU-like_rRNA-MTase"/>
    <property type="match status" value="1"/>
</dbReference>
<dbReference type="GO" id="GO:0005737">
    <property type="term" value="C:cytoplasm"/>
    <property type="evidence" value="ECO:0007669"/>
    <property type="project" value="UniProtKB-ARBA"/>
</dbReference>
<dbReference type="Proteomes" id="UP000316988">
    <property type="component" value="Unassembled WGS sequence"/>
</dbReference>
<dbReference type="InterPro" id="IPR029064">
    <property type="entry name" value="Ribosomal_eL30-like_sf"/>
</dbReference>
<dbReference type="PANTHER" id="PTHR43191">
    <property type="entry name" value="RRNA METHYLTRANSFERASE 3"/>
    <property type="match status" value="1"/>
</dbReference>
<protein>
    <submittedName>
        <fullName evidence="6">RNA methyltransferase</fullName>
    </submittedName>
</protein>
<dbReference type="InterPro" id="IPR029026">
    <property type="entry name" value="tRNA_m1G_MTases_N"/>
</dbReference>
<dbReference type="PANTHER" id="PTHR43191:SF2">
    <property type="entry name" value="RRNA METHYLTRANSFERASE 3, MITOCHONDRIAL"/>
    <property type="match status" value="1"/>
</dbReference>
<feature type="region of interest" description="Disordered" evidence="4">
    <location>
        <begin position="1"/>
        <end position="22"/>
    </location>
</feature>
<evidence type="ECO:0000256" key="3">
    <source>
        <dbReference type="ARBA" id="ARBA00022679"/>
    </source>
</evidence>
<accession>A0A554S6S2</accession>
<dbReference type="Pfam" id="PF00588">
    <property type="entry name" value="SpoU_methylase"/>
    <property type="match status" value="1"/>
</dbReference>
<name>A0A554S6S2_9ACTN</name>
<gene>
    <name evidence="6" type="ORF">FNM00_13115</name>
</gene>
<dbReference type="Pfam" id="PF22435">
    <property type="entry name" value="MRM3-like_sub_bind"/>
    <property type="match status" value="1"/>
</dbReference>
<keyword evidence="2 6" id="KW-0489">Methyltransferase</keyword>
<evidence type="ECO:0000313" key="7">
    <source>
        <dbReference type="Proteomes" id="UP000316988"/>
    </source>
</evidence>
<evidence type="ECO:0000256" key="2">
    <source>
        <dbReference type="ARBA" id="ARBA00022603"/>
    </source>
</evidence>
<dbReference type="OrthoDB" id="9794400at2"/>
<evidence type="ECO:0000313" key="6">
    <source>
        <dbReference type="EMBL" id="TSD62054.1"/>
    </source>
</evidence>
<organism evidence="6 7">
    <name type="scientific">Aeromicrobium piscarium</name>
    <dbReference type="NCBI Taxonomy" id="2590901"/>
    <lineage>
        <taxon>Bacteria</taxon>
        <taxon>Bacillati</taxon>
        <taxon>Actinomycetota</taxon>
        <taxon>Actinomycetes</taxon>
        <taxon>Propionibacteriales</taxon>
        <taxon>Nocardioidaceae</taxon>
        <taxon>Aeromicrobium</taxon>
    </lineage>
</organism>
<dbReference type="GO" id="GO:0032259">
    <property type="term" value="P:methylation"/>
    <property type="evidence" value="ECO:0007669"/>
    <property type="project" value="UniProtKB-KW"/>
</dbReference>
<feature type="domain" description="RNA 2-O ribose methyltransferase substrate binding" evidence="5">
    <location>
        <begin position="52"/>
        <end position="122"/>
    </location>
</feature>
<evidence type="ECO:0000256" key="4">
    <source>
        <dbReference type="SAM" id="MobiDB-lite"/>
    </source>
</evidence>
<dbReference type="InterPro" id="IPR001537">
    <property type="entry name" value="SpoU_MeTrfase"/>
</dbReference>